<protein>
    <submittedName>
        <fullName evidence="1">Uncharacterized protein</fullName>
    </submittedName>
</protein>
<name>A0A8K0P4X0_LADFU</name>
<evidence type="ECO:0000313" key="1">
    <source>
        <dbReference type="EMBL" id="KAG8233242.1"/>
    </source>
</evidence>
<dbReference type="EMBL" id="KZ308698">
    <property type="protein sequence ID" value="KAG8233242.1"/>
    <property type="molecule type" value="Genomic_DNA"/>
</dbReference>
<dbReference type="Proteomes" id="UP000792457">
    <property type="component" value="Unassembled WGS sequence"/>
</dbReference>
<sequence>MKRKGKIQTYIQKKDQIFYEVEHALKNSKNGKASGPDEIPVELLQLMDDESITYDLLHGSNTNRLAPFHLYSDSKEDKYKRLQ</sequence>
<dbReference type="AlphaFoldDB" id="A0A8K0P4X0"/>
<evidence type="ECO:0000313" key="2">
    <source>
        <dbReference type="Proteomes" id="UP000792457"/>
    </source>
</evidence>
<dbReference type="OrthoDB" id="418748at2759"/>
<accession>A0A8K0P4X0</accession>
<proteinExistence type="predicted"/>
<keyword evidence="2" id="KW-1185">Reference proteome</keyword>
<comment type="caution">
    <text evidence="1">The sequence shown here is derived from an EMBL/GenBank/DDBJ whole genome shotgun (WGS) entry which is preliminary data.</text>
</comment>
<gene>
    <name evidence="1" type="ORF">J437_LFUL013305</name>
</gene>
<reference evidence="1" key="1">
    <citation type="submission" date="2013-04" db="EMBL/GenBank/DDBJ databases">
        <authorList>
            <person name="Qu J."/>
            <person name="Murali S.C."/>
            <person name="Bandaranaike D."/>
            <person name="Bellair M."/>
            <person name="Blankenburg K."/>
            <person name="Chao H."/>
            <person name="Dinh H."/>
            <person name="Doddapaneni H."/>
            <person name="Downs B."/>
            <person name="Dugan-Rocha S."/>
            <person name="Elkadiri S."/>
            <person name="Gnanaolivu R.D."/>
            <person name="Hernandez B."/>
            <person name="Javaid M."/>
            <person name="Jayaseelan J.C."/>
            <person name="Lee S."/>
            <person name="Li M."/>
            <person name="Ming W."/>
            <person name="Munidasa M."/>
            <person name="Muniz J."/>
            <person name="Nguyen L."/>
            <person name="Ongeri F."/>
            <person name="Osuji N."/>
            <person name="Pu L.-L."/>
            <person name="Puazo M."/>
            <person name="Qu C."/>
            <person name="Quiroz J."/>
            <person name="Raj R."/>
            <person name="Weissenberger G."/>
            <person name="Xin Y."/>
            <person name="Zou X."/>
            <person name="Han Y."/>
            <person name="Richards S."/>
            <person name="Worley K."/>
            <person name="Muzny D."/>
            <person name="Gibbs R."/>
        </authorList>
    </citation>
    <scope>NUCLEOTIDE SEQUENCE</scope>
    <source>
        <strain evidence="1">Sampled in the wild</strain>
    </source>
</reference>
<organism evidence="1 2">
    <name type="scientific">Ladona fulva</name>
    <name type="common">Scarce chaser dragonfly</name>
    <name type="synonym">Libellula fulva</name>
    <dbReference type="NCBI Taxonomy" id="123851"/>
    <lineage>
        <taxon>Eukaryota</taxon>
        <taxon>Metazoa</taxon>
        <taxon>Ecdysozoa</taxon>
        <taxon>Arthropoda</taxon>
        <taxon>Hexapoda</taxon>
        <taxon>Insecta</taxon>
        <taxon>Pterygota</taxon>
        <taxon>Palaeoptera</taxon>
        <taxon>Odonata</taxon>
        <taxon>Epiprocta</taxon>
        <taxon>Anisoptera</taxon>
        <taxon>Libelluloidea</taxon>
        <taxon>Libellulidae</taxon>
        <taxon>Ladona</taxon>
    </lineage>
</organism>
<reference evidence="1" key="2">
    <citation type="submission" date="2017-10" db="EMBL/GenBank/DDBJ databases">
        <title>Ladona fulva Genome sequencing and assembly.</title>
        <authorList>
            <person name="Murali S."/>
            <person name="Richards S."/>
            <person name="Bandaranaike D."/>
            <person name="Bellair M."/>
            <person name="Blankenburg K."/>
            <person name="Chao H."/>
            <person name="Dinh H."/>
            <person name="Doddapaneni H."/>
            <person name="Dugan-Rocha S."/>
            <person name="Elkadiri S."/>
            <person name="Gnanaolivu R."/>
            <person name="Hernandez B."/>
            <person name="Skinner E."/>
            <person name="Javaid M."/>
            <person name="Lee S."/>
            <person name="Li M."/>
            <person name="Ming W."/>
            <person name="Munidasa M."/>
            <person name="Muniz J."/>
            <person name="Nguyen L."/>
            <person name="Hughes D."/>
            <person name="Osuji N."/>
            <person name="Pu L.-L."/>
            <person name="Puazo M."/>
            <person name="Qu C."/>
            <person name="Quiroz J."/>
            <person name="Raj R."/>
            <person name="Weissenberger G."/>
            <person name="Xin Y."/>
            <person name="Zou X."/>
            <person name="Han Y."/>
            <person name="Worley K."/>
            <person name="Muzny D."/>
            <person name="Gibbs R."/>
        </authorList>
    </citation>
    <scope>NUCLEOTIDE SEQUENCE</scope>
    <source>
        <strain evidence="1">Sampled in the wild</strain>
    </source>
</reference>